<organism evidence="2 3">
    <name type="scientific">Taxus chinensis</name>
    <name type="common">Chinese yew</name>
    <name type="synonym">Taxus wallichiana var. chinensis</name>
    <dbReference type="NCBI Taxonomy" id="29808"/>
    <lineage>
        <taxon>Eukaryota</taxon>
        <taxon>Viridiplantae</taxon>
        <taxon>Streptophyta</taxon>
        <taxon>Embryophyta</taxon>
        <taxon>Tracheophyta</taxon>
        <taxon>Spermatophyta</taxon>
        <taxon>Pinopsida</taxon>
        <taxon>Pinidae</taxon>
        <taxon>Conifers II</taxon>
        <taxon>Cupressales</taxon>
        <taxon>Taxaceae</taxon>
        <taxon>Taxus</taxon>
    </lineage>
</organism>
<gene>
    <name evidence="2" type="ORF">KI387_039905</name>
</gene>
<evidence type="ECO:0000313" key="3">
    <source>
        <dbReference type="Proteomes" id="UP000824469"/>
    </source>
</evidence>
<feature type="non-terminal residue" evidence="2">
    <location>
        <position position="1"/>
    </location>
</feature>
<name>A0AA38CFX5_TAXCH</name>
<proteinExistence type="predicted"/>
<feature type="coiled-coil region" evidence="1">
    <location>
        <begin position="41"/>
        <end position="71"/>
    </location>
</feature>
<evidence type="ECO:0000256" key="1">
    <source>
        <dbReference type="SAM" id="Coils"/>
    </source>
</evidence>
<evidence type="ECO:0000313" key="2">
    <source>
        <dbReference type="EMBL" id="KAH9296317.1"/>
    </source>
</evidence>
<feature type="non-terminal residue" evidence="2">
    <location>
        <position position="75"/>
    </location>
</feature>
<dbReference type="AlphaFoldDB" id="A0AA38CFX5"/>
<sequence>HVYNKEEELAKREQAVRTQEEIVAHWRAQAQSERLKAAQMRQEAYAERLRLEEEAKRLENLKADIERIRDGIFPR</sequence>
<comment type="caution">
    <text evidence="2">The sequence shown here is derived from an EMBL/GenBank/DDBJ whole genome shotgun (WGS) entry which is preliminary data.</text>
</comment>
<accession>A0AA38CFX5</accession>
<dbReference type="Proteomes" id="UP000824469">
    <property type="component" value="Unassembled WGS sequence"/>
</dbReference>
<keyword evidence="1" id="KW-0175">Coiled coil</keyword>
<dbReference type="EMBL" id="JAHRHJ020000011">
    <property type="protein sequence ID" value="KAH9296317.1"/>
    <property type="molecule type" value="Genomic_DNA"/>
</dbReference>
<reference evidence="2 3" key="1">
    <citation type="journal article" date="2021" name="Nat. Plants">
        <title>The Taxus genome provides insights into paclitaxel biosynthesis.</title>
        <authorList>
            <person name="Xiong X."/>
            <person name="Gou J."/>
            <person name="Liao Q."/>
            <person name="Li Y."/>
            <person name="Zhou Q."/>
            <person name="Bi G."/>
            <person name="Li C."/>
            <person name="Du R."/>
            <person name="Wang X."/>
            <person name="Sun T."/>
            <person name="Guo L."/>
            <person name="Liang H."/>
            <person name="Lu P."/>
            <person name="Wu Y."/>
            <person name="Zhang Z."/>
            <person name="Ro D.K."/>
            <person name="Shang Y."/>
            <person name="Huang S."/>
            <person name="Yan J."/>
        </authorList>
    </citation>
    <scope>NUCLEOTIDE SEQUENCE [LARGE SCALE GENOMIC DNA]</scope>
    <source>
        <strain evidence="2">Ta-2019</strain>
    </source>
</reference>
<protein>
    <submittedName>
        <fullName evidence="2">Uncharacterized protein</fullName>
    </submittedName>
</protein>
<keyword evidence="3" id="KW-1185">Reference proteome</keyword>